<dbReference type="OrthoDB" id="361933at2759"/>
<sequence>MESLLFLRVVLLLGCLTKTCSALNVLGIGKTTYSGLLFHNAYTNNLSSERVTAHRIRCRTSISKPNYRCERIGFIYDTATPAWRCRNVRHYRLSVSDRAKNVDEIFDTLCESLKSKSTSFVDLKNRLNTAGVSLEGCNTPEDVVRRVAQLEVYGKEYVDDEMLKSSPTFQALLNEILTETMATYKSKRGREKTQFIQQLKGLLTSKNVCIANNITDEDIIRLASEQESRERMSAQLPHTKPCNEMSQRIDSYRDEADSIFAVYRNIKDDKLRKSFLSQVKDELNALSVDHKDCETPEEMINRLAYGRVFPQEKDYEAESHKRTAEHALLPWPNATVDDIYQFSAILGDGHGIFGVNGGIIDNFAGMSDMLEEDGLFAGSFSLLKDLAKMFGVNIGSSEKKRIVFENQDTAPNSPLAESSDDPSLDESEFNADELQPVFAKVKQTTDKNLLEMFKKSVKEATLRKALQLAHSSGYDTAREAYATNKMALYILDKFKERGIFE</sequence>
<dbReference type="OMA" id="CERIGFI"/>
<name>A0A061D8B7_BABBI</name>
<evidence type="ECO:0000256" key="1">
    <source>
        <dbReference type="SAM" id="MobiDB-lite"/>
    </source>
</evidence>
<reference evidence="4" key="1">
    <citation type="journal article" date="2014" name="Nucleic Acids Res.">
        <title>The evolutionary dynamics of variant antigen genes in Babesia reveal a history of genomic innovation underlying host-parasite interaction.</title>
        <authorList>
            <person name="Jackson A.P."/>
            <person name="Otto T.D."/>
            <person name="Darby A."/>
            <person name="Ramaprasad A."/>
            <person name="Xia D."/>
            <person name="Echaide I.E."/>
            <person name="Farber M."/>
            <person name="Gahlot S."/>
            <person name="Gamble J."/>
            <person name="Gupta D."/>
            <person name="Gupta Y."/>
            <person name="Jackson L."/>
            <person name="Malandrin L."/>
            <person name="Malas T.B."/>
            <person name="Moussa E."/>
            <person name="Nair M."/>
            <person name="Reid A.J."/>
            <person name="Sanders M."/>
            <person name="Sharma J."/>
            <person name="Tracey A."/>
            <person name="Quail M.A."/>
            <person name="Weir W."/>
            <person name="Wastling J.M."/>
            <person name="Hall N."/>
            <person name="Willadsen P."/>
            <person name="Lingelbach K."/>
            <person name="Shiels B."/>
            <person name="Tait A."/>
            <person name="Berriman M."/>
            <person name="Allred D.R."/>
            <person name="Pain A."/>
        </authorList>
    </citation>
    <scope>NUCLEOTIDE SEQUENCE [LARGE SCALE GENOMIC DNA]</scope>
    <source>
        <strain evidence="4">Bond</strain>
    </source>
</reference>
<protein>
    <submittedName>
        <fullName evidence="3">Uncharacterized protein</fullName>
    </submittedName>
</protein>
<feature type="compositionally biased region" description="Acidic residues" evidence="1">
    <location>
        <begin position="418"/>
        <end position="427"/>
    </location>
</feature>
<keyword evidence="4" id="KW-1185">Reference proteome</keyword>
<evidence type="ECO:0000256" key="2">
    <source>
        <dbReference type="SAM" id="SignalP"/>
    </source>
</evidence>
<dbReference type="Proteomes" id="UP000033188">
    <property type="component" value="Chromosome 3"/>
</dbReference>
<keyword evidence="2" id="KW-0732">Signal</keyword>
<dbReference type="EMBL" id="LK391709">
    <property type="protein sequence ID" value="CDR96222.1"/>
    <property type="molecule type" value="Genomic_DNA"/>
</dbReference>
<gene>
    <name evidence="3" type="ORF">BBBOND_0301270</name>
</gene>
<evidence type="ECO:0000313" key="4">
    <source>
        <dbReference type="Proteomes" id="UP000033188"/>
    </source>
</evidence>
<dbReference type="GeneID" id="24564763"/>
<feature type="signal peptide" evidence="2">
    <location>
        <begin position="1"/>
        <end position="22"/>
    </location>
</feature>
<dbReference type="STRING" id="5866.A0A061D8B7"/>
<dbReference type="AlphaFoldDB" id="A0A061D8B7"/>
<feature type="region of interest" description="Disordered" evidence="1">
    <location>
        <begin position="405"/>
        <end position="427"/>
    </location>
</feature>
<feature type="chain" id="PRO_5001595550" evidence="2">
    <location>
        <begin position="23"/>
        <end position="501"/>
    </location>
</feature>
<evidence type="ECO:0000313" key="3">
    <source>
        <dbReference type="EMBL" id="CDR96222.1"/>
    </source>
</evidence>
<proteinExistence type="predicted"/>
<dbReference type="VEuPathDB" id="PiroplasmaDB:BBBOND_0301270"/>
<accession>A0A061D8B7</accession>
<organism evidence="3 4">
    <name type="scientific">Babesia bigemina</name>
    <dbReference type="NCBI Taxonomy" id="5866"/>
    <lineage>
        <taxon>Eukaryota</taxon>
        <taxon>Sar</taxon>
        <taxon>Alveolata</taxon>
        <taxon>Apicomplexa</taxon>
        <taxon>Aconoidasida</taxon>
        <taxon>Piroplasmida</taxon>
        <taxon>Babesiidae</taxon>
        <taxon>Babesia</taxon>
    </lineage>
</organism>
<dbReference type="KEGG" id="bbig:BBBOND_0301270"/>
<dbReference type="RefSeq" id="XP_012768408.1">
    <property type="nucleotide sequence ID" value="XM_012912954.1"/>
</dbReference>